<reference evidence="2 3" key="1">
    <citation type="submission" date="2022-10" db="EMBL/GenBank/DDBJ databases">
        <title>Comparative genomic analysis of Cohnella hashimotonis sp. nov., isolated from the International Space Station.</title>
        <authorList>
            <person name="Simpson A."/>
            <person name="Venkateswaran K."/>
        </authorList>
    </citation>
    <scope>NUCLEOTIDE SEQUENCE [LARGE SCALE GENOMIC DNA]</scope>
    <source>
        <strain evidence="2 3">DSM 18997</strain>
    </source>
</reference>
<comment type="caution">
    <text evidence="2">The sequence shown here is derived from an EMBL/GenBank/DDBJ whole genome shotgun (WGS) entry which is preliminary data.</text>
</comment>
<name>A0A9X4KJG0_9BACL</name>
<dbReference type="PANTHER" id="PTHR30024:SF42">
    <property type="entry name" value="ALIPHATIC SULFONATES-BINDING PROTEIN-RELATED"/>
    <property type="match status" value="1"/>
</dbReference>
<evidence type="ECO:0000313" key="2">
    <source>
        <dbReference type="EMBL" id="MDG0793046.1"/>
    </source>
</evidence>
<keyword evidence="3" id="KW-1185">Reference proteome</keyword>
<proteinExistence type="predicted"/>
<dbReference type="PANTHER" id="PTHR30024">
    <property type="entry name" value="ALIPHATIC SULFONATES-BINDING PROTEIN-RELATED"/>
    <property type="match status" value="1"/>
</dbReference>
<dbReference type="Pfam" id="PF09084">
    <property type="entry name" value="NMT1"/>
    <property type="match status" value="1"/>
</dbReference>
<evidence type="ECO:0000259" key="1">
    <source>
        <dbReference type="Pfam" id="PF09084"/>
    </source>
</evidence>
<gene>
    <name evidence="2" type="ORF">OMP38_20875</name>
</gene>
<feature type="domain" description="SsuA/THI5-like" evidence="1">
    <location>
        <begin position="124"/>
        <end position="308"/>
    </location>
</feature>
<dbReference type="Proteomes" id="UP001153387">
    <property type="component" value="Unassembled WGS sequence"/>
</dbReference>
<dbReference type="PROSITE" id="PS51257">
    <property type="entry name" value="PROKAR_LIPOPROTEIN"/>
    <property type="match status" value="1"/>
</dbReference>
<dbReference type="InterPro" id="IPR015168">
    <property type="entry name" value="SsuA/THI5"/>
</dbReference>
<dbReference type="EMBL" id="JAPDHZ010000003">
    <property type="protein sequence ID" value="MDG0793046.1"/>
    <property type="molecule type" value="Genomic_DNA"/>
</dbReference>
<dbReference type="SUPFAM" id="SSF53850">
    <property type="entry name" value="Periplasmic binding protein-like II"/>
    <property type="match status" value="1"/>
</dbReference>
<dbReference type="AlphaFoldDB" id="A0A9X4KJG0"/>
<dbReference type="Gene3D" id="3.40.190.10">
    <property type="entry name" value="Periplasmic binding protein-like II"/>
    <property type="match status" value="2"/>
</dbReference>
<organism evidence="2 3">
    <name type="scientific">Cohnella ginsengisoli</name>
    <dbReference type="NCBI Taxonomy" id="425004"/>
    <lineage>
        <taxon>Bacteria</taxon>
        <taxon>Bacillati</taxon>
        <taxon>Bacillota</taxon>
        <taxon>Bacilli</taxon>
        <taxon>Bacillales</taxon>
        <taxon>Paenibacillaceae</taxon>
        <taxon>Cohnella</taxon>
    </lineage>
</organism>
<dbReference type="RefSeq" id="WP_277566776.1">
    <property type="nucleotide sequence ID" value="NZ_JAPDHZ010000003.1"/>
</dbReference>
<sequence length="373" mass="39829">MKQRQRRIKGGSRRRWSLLLLGTIVALTLALQGCGNKNEEGAASSSAASSPSAAASTAAASTAAASSQAASTASAEPERHVPEVINYGYIGLNDQNQTTGAEGWGFYKGIIQEELKKYGVKEVKLAGFPNGPDQTESLISGRLDFGSLGDTPAIIARAGGAKTRLITQPGTRTIGYLIAKKDGPKTLQDLKGKTIAIQKGSFMHRYIVGLLKDAGVTDYKLVHMLIPDAQAALAGGSVDAMTNTGVNALTSLANGYPQLDISSDHPELLGTSATVVSEAFLEKFPDFPKVWNAAREKALADLKQHPDEYYEYIAGIQKTTVENVKKLSPIEDIKDTAFTDDGLALIEGTKNFLVEEKIAKKDFNIGDWVLKAE</sequence>
<protein>
    <submittedName>
        <fullName evidence="2">ABC transporter substrate-binding protein</fullName>
    </submittedName>
</protein>
<accession>A0A9X4KJG0</accession>
<evidence type="ECO:0000313" key="3">
    <source>
        <dbReference type="Proteomes" id="UP001153387"/>
    </source>
</evidence>